<dbReference type="EMBL" id="BK015447">
    <property type="protein sequence ID" value="DAE07248.1"/>
    <property type="molecule type" value="Genomic_DNA"/>
</dbReference>
<proteinExistence type="predicted"/>
<organism evidence="1">
    <name type="scientific">Siphoviridae sp. ctOSJ35</name>
    <dbReference type="NCBI Taxonomy" id="2825479"/>
    <lineage>
        <taxon>Viruses</taxon>
        <taxon>Duplodnaviria</taxon>
        <taxon>Heunggongvirae</taxon>
        <taxon>Uroviricota</taxon>
        <taxon>Caudoviricetes</taxon>
    </lineage>
</organism>
<accession>A0A8S5PKH2</accession>
<name>A0A8S5PKH2_9CAUD</name>
<evidence type="ECO:0000313" key="1">
    <source>
        <dbReference type="EMBL" id="DAE07248.1"/>
    </source>
</evidence>
<sequence length="351" mass="39964">MAIAKKGKQIGEETKKKLICISCGCGVQNNFNATKDEYHKFFNKIPYCKDCVKSIYKGYLVKYNGNTNLAIYFTCRKIDIPYIHQAYLAAMKESQNENSVLSGEENLLPIYLKNLAFADKNGWGSSFDDSQGENNIEGLSNYDVYTKIKRPKKVTGELDDDDNYEDIEFSTAYLQSVWGRFDNDDLAYLQNEYMDWESKLGQIDTKDIDIIVRQICYQTLDINKARENGEDVTKKLNALTSLMNNGGLLEKQNRAVQNSKVVGQRIEDIETFRPVKKADPELADVDNVNLLFDAFAGCTARALGKNNKYVEKFEKEFEPWSIDIIEKGKAQLLGTESDEECQSQTKSQSED</sequence>
<reference evidence="1" key="1">
    <citation type="journal article" date="2021" name="Proc. Natl. Acad. Sci. U.S.A.">
        <title>A Catalog of Tens of Thousands of Viruses from Human Metagenomes Reveals Hidden Associations with Chronic Diseases.</title>
        <authorList>
            <person name="Tisza M.J."/>
            <person name="Buck C.B."/>
        </authorList>
    </citation>
    <scope>NUCLEOTIDE SEQUENCE</scope>
    <source>
        <strain evidence="1">CtOSJ35</strain>
    </source>
</reference>
<protein>
    <submittedName>
        <fullName evidence="1">Uncharacterized protein</fullName>
    </submittedName>
</protein>